<name>A0ABR9DRS8_9MICO</name>
<keyword evidence="3" id="KW-1185">Reference proteome</keyword>
<evidence type="ECO:0000256" key="1">
    <source>
        <dbReference type="SAM" id="Phobius"/>
    </source>
</evidence>
<dbReference type="RefSeq" id="WP_192280429.1">
    <property type="nucleotide sequence ID" value="NZ_JACZDF010000005.1"/>
</dbReference>
<proteinExistence type="predicted"/>
<evidence type="ECO:0000313" key="2">
    <source>
        <dbReference type="EMBL" id="MBD9699858.1"/>
    </source>
</evidence>
<dbReference type="Proteomes" id="UP000642107">
    <property type="component" value="Unassembled WGS sequence"/>
</dbReference>
<dbReference type="NCBIfam" id="NF041681">
    <property type="entry name" value="HGxxPAAW"/>
    <property type="match status" value="1"/>
</dbReference>
<comment type="caution">
    <text evidence="2">The sequence shown here is derived from an EMBL/GenBank/DDBJ whole genome shotgun (WGS) entry which is preliminary data.</text>
</comment>
<accession>A0ABR9DRS8</accession>
<sequence length="89" mass="9112">MADNISSGASERLYLPPAAPNDNHGHTTASWTLVVLVLIGVAIAAGAVVASLPWLFWVGMGVVALGIVSGKVLQVLGHGQPSEAERARA</sequence>
<evidence type="ECO:0000313" key="3">
    <source>
        <dbReference type="Proteomes" id="UP000642107"/>
    </source>
</evidence>
<dbReference type="EMBL" id="JACZDF010000005">
    <property type="protein sequence ID" value="MBD9699858.1"/>
    <property type="molecule type" value="Genomic_DNA"/>
</dbReference>
<keyword evidence="1" id="KW-1133">Transmembrane helix</keyword>
<organism evidence="2 3">
    <name type="scientific">Flavimobilis rhizosphaerae</name>
    <dbReference type="NCBI Taxonomy" id="2775421"/>
    <lineage>
        <taxon>Bacteria</taxon>
        <taxon>Bacillati</taxon>
        <taxon>Actinomycetota</taxon>
        <taxon>Actinomycetes</taxon>
        <taxon>Micrococcales</taxon>
        <taxon>Jonesiaceae</taxon>
        <taxon>Flavimobilis</taxon>
    </lineage>
</organism>
<feature type="transmembrane region" description="Helical" evidence="1">
    <location>
        <begin position="29"/>
        <end position="48"/>
    </location>
</feature>
<gene>
    <name evidence="2" type="ORF">IGS67_10190</name>
</gene>
<keyword evidence="1" id="KW-0472">Membrane</keyword>
<reference evidence="2 3" key="1">
    <citation type="submission" date="2020-09" db="EMBL/GenBank/DDBJ databases">
        <title>Flavimobilis rhizosphaerae sp. nov., isolated from rhizosphere soil of Spartina alterniflora.</title>
        <authorList>
            <person name="Hanqin C."/>
        </authorList>
    </citation>
    <scope>NUCLEOTIDE SEQUENCE [LARGE SCALE GENOMIC DNA]</scope>
    <source>
        <strain evidence="2 3">GY 10621</strain>
    </source>
</reference>
<protein>
    <submittedName>
        <fullName evidence="2">Uncharacterized protein</fullName>
    </submittedName>
</protein>
<feature type="transmembrane region" description="Helical" evidence="1">
    <location>
        <begin position="54"/>
        <end position="73"/>
    </location>
</feature>
<keyword evidence="1" id="KW-0812">Transmembrane</keyword>